<dbReference type="AlphaFoldDB" id="A0A381W8K3"/>
<dbReference type="InterPro" id="IPR036063">
    <property type="entry name" value="Smr_dom_sf"/>
</dbReference>
<dbReference type="Pfam" id="PF01713">
    <property type="entry name" value="Smr"/>
    <property type="match status" value="1"/>
</dbReference>
<accession>A0A381W8K3</accession>
<organism evidence="2">
    <name type="scientific">marine metagenome</name>
    <dbReference type="NCBI Taxonomy" id="408172"/>
    <lineage>
        <taxon>unclassified sequences</taxon>
        <taxon>metagenomes</taxon>
        <taxon>ecological metagenomes</taxon>
    </lineage>
</organism>
<evidence type="ECO:0000259" key="1">
    <source>
        <dbReference type="Pfam" id="PF01713"/>
    </source>
</evidence>
<sequence length="118" mass="13689">MVKYMPVMRNQKLKIIDIGHSNYSIESAISLLETTVSQSAFEGRIRAIKIITGHGSGKLRDAAREWCREQEGRFQAVIHGEDYTMFNRDAADMRADCDLRSDMDFGRRNRAVTYIWLW</sequence>
<reference evidence="2" key="1">
    <citation type="submission" date="2018-05" db="EMBL/GenBank/DDBJ databases">
        <authorList>
            <person name="Lanie J.A."/>
            <person name="Ng W.-L."/>
            <person name="Kazmierczak K.M."/>
            <person name="Andrzejewski T.M."/>
            <person name="Davidsen T.M."/>
            <person name="Wayne K.J."/>
            <person name="Tettelin H."/>
            <person name="Glass J.I."/>
            <person name="Rusch D."/>
            <person name="Podicherti R."/>
            <person name="Tsui H.-C.T."/>
            <person name="Winkler M.E."/>
        </authorList>
    </citation>
    <scope>NUCLEOTIDE SEQUENCE</scope>
</reference>
<dbReference type="InterPro" id="IPR002625">
    <property type="entry name" value="Smr_dom"/>
</dbReference>
<gene>
    <name evidence="2" type="ORF">METZ01_LOCUS101734</name>
</gene>
<protein>
    <recommendedName>
        <fullName evidence="1">Smr domain-containing protein</fullName>
    </recommendedName>
</protein>
<proteinExistence type="predicted"/>
<feature type="domain" description="Smr" evidence="1">
    <location>
        <begin position="25"/>
        <end position="70"/>
    </location>
</feature>
<dbReference type="EMBL" id="UINC01011039">
    <property type="protein sequence ID" value="SVA48880.1"/>
    <property type="molecule type" value="Genomic_DNA"/>
</dbReference>
<dbReference type="Gene3D" id="3.30.1370.110">
    <property type="match status" value="1"/>
</dbReference>
<name>A0A381W8K3_9ZZZZ</name>
<evidence type="ECO:0000313" key="2">
    <source>
        <dbReference type="EMBL" id="SVA48880.1"/>
    </source>
</evidence>